<accession>A0AAP0NYE4</accession>
<evidence type="ECO:0000313" key="2">
    <source>
        <dbReference type="EMBL" id="KAK9123608.1"/>
    </source>
</evidence>
<evidence type="ECO:0000313" key="3">
    <source>
        <dbReference type="Proteomes" id="UP001417504"/>
    </source>
</evidence>
<feature type="signal peptide" evidence="1">
    <location>
        <begin position="1"/>
        <end position="24"/>
    </location>
</feature>
<gene>
    <name evidence="2" type="ORF">Sjap_013210</name>
</gene>
<reference evidence="2 3" key="1">
    <citation type="submission" date="2024-01" db="EMBL/GenBank/DDBJ databases">
        <title>Genome assemblies of Stephania.</title>
        <authorList>
            <person name="Yang L."/>
        </authorList>
    </citation>
    <scope>NUCLEOTIDE SEQUENCE [LARGE SCALE GENOMIC DNA]</scope>
    <source>
        <strain evidence="2">QJT</strain>
        <tissue evidence="2">Leaf</tissue>
    </source>
</reference>
<proteinExistence type="predicted"/>
<evidence type="ECO:0000256" key="1">
    <source>
        <dbReference type="SAM" id="SignalP"/>
    </source>
</evidence>
<name>A0AAP0NYE4_9MAGN</name>
<protein>
    <submittedName>
        <fullName evidence="2">Uncharacterized protein</fullName>
    </submittedName>
</protein>
<sequence length="112" mass="11777">MMKIESKTALACIIGVLFLQGASCGNTPEEADANKWTCTCASAYQRNQTYAIAANCSAFCGCNPEEVVGESTGGRWTCLCAGEGFSEASRSIHIASCFNSYNCTSGIPSSYS</sequence>
<organism evidence="2 3">
    <name type="scientific">Stephania japonica</name>
    <dbReference type="NCBI Taxonomy" id="461633"/>
    <lineage>
        <taxon>Eukaryota</taxon>
        <taxon>Viridiplantae</taxon>
        <taxon>Streptophyta</taxon>
        <taxon>Embryophyta</taxon>
        <taxon>Tracheophyta</taxon>
        <taxon>Spermatophyta</taxon>
        <taxon>Magnoliopsida</taxon>
        <taxon>Ranunculales</taxon>
        <taxon>Menispermaceae</taxon>
        <taxon>Menispermoideae</taxon>
        <taxon>Cissampelideae</taxon>
        <taxon>Stephania</taxon>
    </lineage>
</organism>
<dbReference type="EMBL" id="JBBNAE010000005">
    <property type="protein sequence ID" value="KAK9123608.1"/>
    <property type="molecule type" value="Genomic_DNA"/>
</dbReference>
<dbReference type="Proteomes" id="UP001417504">
    <property type="component" value="Unassembled WGS sequence"/>
</dbReference>
<dbReference type="AlphaFoldDB" id="A0AAP0NYE4"/>
<feature type="chain" id="PRO_5042933320" evidence="1">
    <location>
        <begin position="25"/>
        <end position="112"/>
    </location>
</feature>
<comment type="caution">
    <text evidence="2">The sequence shown here is derived from an EMBL/GenBank/DDBJ whole genome shotgun (WGS) entry which is preliminary data.</text>
</comment>
<keyword evidence="3" id="KW-1185">Reference proteome</keyword>
<keyword evidence="1" id="KW-0732">Signal</keyword>